<evidence type="ECO:0000313" key="10">
    <source>
        <dbReference type="Proteomes" id="UP001071230"/>
    </source>
</evidence>
<reference evidence="8" key="2">
    <citation type="submission" date="2020-01" db="EMBL/GenBank/DDBJ databases">
        <authorList>
            <person name="Hornung B."/>
        </authorList>
    </citation>
    <scope>NUCLEOTIDE SEQUENCE</scope>
    <source>
        <strain evidence="8">PacBioINE</strain>
    </source>
</reference>
<evidence type="ECO:0000259" key="7">
    <source>
        <dbReference type="Pfam" id="PF04138"/>
    </source>
</evidence>
<evidence type="ECO:0000256" key="1">
    <source>
        <dbReference type="ARBA" id="ARBA00004141"/>
    </source>
</evidence>
<keyword evidence="4 6" id="KW-1133">Transmembrane helix</keyword>
<dbReference type="InterPro" id="IPR051401">
    <property type="entry name" value="GtrA_CellWall_Glycosyl"/>
</dbReference>
<evidence type="ECO:0000256" key="3">
    <source>
        <dbReference type="ARBA" id="ARBA00022692"/>
    </source>
</evidence>
<reference evidence="9" key="1">
    <citation type="submission" date="2014-11" db="EMBL/GenBank/DDBJ databases">
        <authorList>
            <person name="Hornung B.V."/>
        </authorList>
    </citation>
    <scope>NUCLEOTIDE SEQUENCE</scope>
    <source>
        <strain evidence="9">INE</strain>
    </source>
</reference>
<dbReference type="Proteomes" id="UP000836597">
    <property type="component" value="Chromosome"/>
</dbReference>
<evidence type="ECO:0000256" key="6">
    <source>
        <dbReference type="SAM" id="Phobius"/>
    </source>
</evidence>
<dbReference type="PANTHER" id="PTHR38459">
    <property type="entry name" value="PROPHAGE BACTOPRENOL-LINKED GLUCOSE TRANSLOCASE HOMOLOG"/>
    <property type="match status" value="1"/>
</dbReference>
<gene>
    <name evidence="8" type="ORF">DEACI_2649</name>
    <name evidence="9" type="ORF">DEACI_2653</name>
</gene>
<dbReference type="Proteomes" id="UP001071230">
    <property type="component" value="Unassembled WGS sequence"/>
</dbReference>
<evidence type="ECO:0000313" key="9">
    <source>
        <dbReference type="EMBL" id="CEJ08178.1"/>
    </source>
</evidence>
<feature type="transmembrane region" description="Helical" evidence="6">
    <location>
        <begin position="30"/>
        <end position="47"/>
    </location>
</feature>
<evidence type="ECO:0000256" key="4">
    <source>
        <dbReference type="ARBA" id="ARBA00022989"/>
    </source>
</evidence>
<evidence type="ECO:0000256" key="5">
    <source>
        <dbReference type="ARBA" id="ARBA00023136"/>
    </source>
</evidence>
<comment type="similarity">
    <text evidence="2">Belongs to the GtrA family.</text>
</comment>
<comment type="subcellular location">
    <subcellularLocation>
        <location evidence="1">Membrane</location>
        <topology evidence="1">Multi-pass membrane protein</topology>
    </subcellularLocation>
</comment>
<dbReference type="AlphaFoldDB" id="A0A8S0W3T2"/>
<feature type="domain" description="GtrA/DPMS transmembrane" evidence="7">
    <location>
        <begin position="3"/>
        <end position="120"/>
    </location>
</feature>
<dbReference type="GO" id="GO:0000271">
    <property type="term" value="P:polysaccharide biosynthetic process"/>
    <property type="evidence" value="ECO:0007669"/>
    <property type="project" value="InterPro"/>
</dbReference>
<protein>
    <submittedName>
        <fullName evidence="8">GtrA-like protein</fullName>
    </submittedName>
</protein>
<dbReference type="InterPro" id="IPR007267">
    <property type="entry name" value="GtrA_DPMS_TM"/>
</dbReference>
<name>A0A8S0W3T2_9FIRM</name>
<feature type="transmembrane region" description="Helical" evidence="6">
    <location>
        <begin position="6"/>
        <end position="23"/>
    </location>
</feature>
<dbReference type="GO" id="GO:0005886">
    <property type="term" value="C:plasma membrane"/>
    <property type="evidence" value="ECO:0007669"/>
    <property type="project" value="TreeGrafter"/>
</dbReference>
<feature type="transmembrane region" description="Helical" evidence="6">
    <location>
        <begin position="97"/>
        <end position="118"/>
    </location>
</feature>
<accession>A0A8S0W3T2</accession>
<evidence type="ECO:0000313" key="8">
    <source>
        <dbReference type="EMBL" id="CAA7601978.1"/>
    </source>
</evidence>
<evidence type="ECO:0000256" key="2">
    <source>
        <dbReference type="ARBA" id="ARBA00009399"/>
    </source>
</evidence>
<dbReference type="KEGG" id="aacx:DEACI_2649"/>
<feature type="transmembrane region" description="Helical" evidence="6">
    <location>
        <begin position="67"/>
        <end position="85"/>
    </location>
</feature>
<keyword evidence="5 6" id="KW-0472">Membrane</keyword>
<proteinExistence type="inferred from homology"/>
<dbReference type="EMBL" id="CDGJ01000078">
    <property type="protein sequence ID" value="CEJ08178.1"/>
    <property type="molecule type" value="Genomic_DNA"/>
</dbReference>
<dbReference type="Pfam" id="PF04138">
    <property type="entry name" value="GtrA_DPMS_TM"/>
    <property type="match status" value="1"/>
</dbReference>
<keyword evidence="10" id="KW-1185">Reference proteome</keyword>
<dbReference type="EMBL" id="LR746496">
    <property type="protein sequence ID" value="CAA7601978.1"/>
    <property type="molecule type" value="Genomic_DNA"/>
</dbReference>
<dbReference type="RefSeq" id="WP_240985427.1">
    <property type="nucleotide sequence ID" value="NZ_CDGJ01000078.1"/>
</dbReference>
<organism evidence="8">
    <name type="scientific">Acididesulfobacillus acetoxydans</name>
    <dbReference type="NCBI Taxonomy" id="1561005"/>
    <lineage>
        <taxon>Bacteria</taxon>
        <taxon>Bacillati</taxon>
        <taxon>Bacillota</taxon>
        <taxon>Clostridia</taxon>
        <taxon>Eubacteriales</taxon>
        <taxon>Peptococcaceae</taxon>
        <taxon>Acididesulfobacillus</taxon>
    </lineage>
</organism>
<sequence length="121" mass="13704">MWRFLLVGCVNTGVDFLLFLLLIRAAGMNYLLAQTISYCFGVLNSFIMNKLWTFDNAGQSMSTQSEFVQFFGLNILSLGISLLGLKTLNDFLGVNIYLAKIAVTGVTWSVRYIGYRYWIFA</sequence>
<dbReference type="PANTHER" id="PTHR38459:SF1">
    <property type="entry name" value="PROPHAGE BACTOPRENOL-LINKED GLUCOSE TRANSLOCASE HOMOLOG"/>
    <property type="match status" value="1"/>
</dbReference>
<keyword evidence="3 6" id="KW-0812">Transmembrane</keyword>